<evidence type="ECO:0000256" key="3">
    <source>
        <dbReference type="ARBA" id="ARBA00022692"/>
    </source>
</evidence>
<reference evidence="10 11" key="1">
    <citation type="submission" date="2016-10" db="EMBL/GenBank/DDBJ databases">
        <authorList>
            <person name="de Groot N.N."/>
        </authorList>
    </citation>
    <scope>NUCLEOTIDE SEQUENCE [LARGE SCALE GENOMIC DNA]</scope>
    <source>
        <strain evidence="10 11">DSM 2179</strain>
    </source>
</reference>
<dbReference type="GO" id="GO:0008137">
    <property type="term" value="F:NADH dehydrogenase (ubiquinone) activity"/>
    <property type="evidence" value="ECO:0007669"/>
    <property type="project" value="InterPro"/>
</dbReference>
<evidence type="ECO:0000256" key="2">
    <source>
        <dbReference type="ARBA" id="ARBA00022475"/>
    </source>
</evidence>
<dbReference type="PRINTS" id="PR01437">
    <property type="entry name" value="NUOXDRDTASE4"/>
</dbReference>
<dbReference type="InterPro" id="IPR001750">
    <property type="entry name" value="ND/Mrp_TM"/>
</dbReference>
<feature type="transmembrane region" description="Helical" evidence="8">
    <location>
        <begin position="537"/>
        <end position="559"/>
    </location>
</feature>
<sequence length="678" mass="74629">MFLLTQDLFNNLFELGVLFFILGGIFPLLLHKWQHFATAFANGCSFVGGVLMTIVAGRLLLFQETLNLTAWTIMDPIILKVHFDMLSSFFLLIIGSMVLICAIYAQGDVVSNKQLDGRNYLGAIMNFFILSLIGVVGVDTSVTFLIFWEFMALTSFALVIFEHEKKKVRSAGYIYLTMTHVIGVCLSIAFLLLYWYTGSLEFAAYKNIGSQVSELTGSIIFFLFFIGFAAKMGLFPINVWLPRAYPAAPSSATTLMASAMIKMPVYALLRVSFDFFGTGPLWWGLCLIGIGTVSMFAGSLLGALQNDTKRFLAYSSVENMGLLCVGIGASLYFNAVGAFTLAALAFSGTLYHVFSHCIFKSLLFMGAGVMLRATGTCNISRLGGLIHRMPWTAGAFLIGGMTLASLPPFTGFMSEWLLLQSMLHMAFEPSTPFIKLFAAMVVAAMGLSGALAAAAVVKHFGIAFLGKARTPAAAEMQDVNGSMRVGMMVLCFLSLVLGIYPGGAFLFINAVTSGYFSVVFKSDFIVLVPFVGAAEKLTLSTGIVAGLIFVILLFTYLLIRRLYGRSRYELEFVWTCGGEHLPVMEYTAASYSQPLLRIFKRILGAHNKIVTQAEYQYYPKRIEHRINIDARVGDNVYKPCIGLMVKLFKQVKIIQNGNLQAYVAYMVAALIITLLWIR</sequence>
<keyword evidence="4 8" id="KW-1133">Transmembrane helix</keyword>
<dbReference type="GO" id="GO:0005886">
    <property type="term" value="C:plasma membrane"/>
    <property type="evidence" value="ECO:0007669"/>
    <property type="project" value="UniProtKB-SubCell"/>
</dbReference>
<evidence type="ECO:0000259" key="9">
    <source>
        <dbReference type="Pfam" id="PF00361"/>
    </source>
</evidence>
<feature type="transmembrane region" description="Helical" evidence="8">
    <location>
        <begin position="433"/>
        <end position="457"/>
    </location>
</feature>
<feature type="transmembrane region" description="Helical" evidence="8">
    <location>
        <begin position="117"/>
        <end position="136"/>
    </location>
</feature>
<feature type="transmembrane region" description="Helical" evidence="8">
    <location>
        <begin position="12"/>
        <end position="30"/>
    </location>
</feature>
<evidence type="ECO:0000313" key="10">
    <source>
        <dbReference type="EMBL" id="SEJ55124.1"/>
    </source>
</evidence>
<evidence type="ECO:0000256" key="6">
    <source>
        <dbReference type="ARBA" id="ARBA00023136"/>
    </source>
</evidence>
<feature type="transmembrane region" description="Helical" evidence="8">
    <location>
        <begin position="391"/>
        <end position="413"/>
    </location>
</feature>
<keyword evidence="2" id="KW-1003">Cell membrane</keyword>
<evidence type="ECO:0000256" key="4">
    <source>
        <dbReference type="ARBA" id="ARBA00022989"/>
    </source>
</evidence>
<feature type="transmembrane region" description="Helical" evidence="8">
    <location>
        <begin position="215"/>
        <end position="235"/>
    </location>
</feature>
<dbReference type="PANTHER" id="PTHR42682:SF3">
    <property type="entry name" value="FORMATE HYDROGENLYASE SUBUNIT 3-RELATED"/>
    <property type="match status" value="1"/>
</dbReference>
<feature type="transmembrane region" description="Helical" evidence="8">
    <location>
        <begin position="485"/>
        <end position="508"/>
    </location>
</feature>
<dbReference type="STRING" id="84035.SAMN05660742_11047"/>
<feature type="transmembrane region" description="Helical" evidence="8">
    <location>
        <begin position="37"/>
        <end position="61"/>
    </location>
</feature>
<dbReference type="Proteomes" id="UP000199662">
    <property type="component" value="Unassembled WGS sequence"/>
</dbReference>
<organism evidence="10 11">
    <name type="scientific">Propionispira arboris</name>
    <dbReference type="NCBI Taxonomy" id="84035"/>
    <lineage>
        <taxon>Bacteria</taxon>
        <taxon>Bacillati</taxon>
        <taxon>Bacillota</taxon>
        <taxon>Negativicutes</taxon>
        <taxon>Selenomonadales</taxon>
        <taxon>Selenomonadaceae</taxon>
        <taxon>Propionispira</taxon>
    </lineage>
</organism>
<name>A0A1H6ZSG9_9FIRM</name>
<dbReference type="RefSeq" id="WP_091831636.1">
    <property type="nucleotide sequence ID" value="NZ_FNZK01000010.1"/>
</dbReference>
<gene>
    <name evidence="10" type="ORF">SAMN05660742_11047</name>
</gene>
<proteinExistence type="predicted"/>
<dbReference type="InterPro" id="IPR052175">
    <property type="entry name" value="ComplexI-like_HydComp"/>
</dbReference>
<evidence type="ECO:0000256" key="1">
    <source>
        <dbReference type="ARBA" id="ARBA00004651"/>
    </source>
</evidence>
<evidence type="ECO:0000256" key="5">
    <source>
        <dbReference type="ARBA" id="ARBA00023002"/>
    </source>
</evidence>
<comment type="subcellular location">
    <subcellularLocation>
        <location evidence="1">Cell membrane</location>
        <topology evidence="1">Multi-pass membrane protein</topology>
    </subcellularLocation>
    <subcellularLocation>
        <location evidence="7">Membrane</location>
        <topology evidence="7">Multi-pass membrane protein</topology>
    </subcellularLocation>
</comment>
<evidence type="ECO:0000313" key="11">
    <source>
        <dbReference type="Proteomes" id="UP000199662"/>
    </source>
</evidence>
<dbReference type="GO" id="GO:0042773">
    <property type="term" value="P:ATP synthesis coupled electron transport"/>
    <property type="evidence" value="ECO:0007669"/>
    <property type="project" value="InterPro"/>
</dbReference>
<accession>A0A1H6ZSG9</accession>
<keyword evidence="6 8" id="KW-0472">Membrane</keyword>
<dbReference type="GO" id="GO:0016491">
    <property type="term" value="F:oxidoreductase activity"/>
    <property type="evidence" value="ECO:0007669"/>
    <property type="project" value="UniProtKB-KW"/>
</dbReference>
<feature type="transmembrane region" description="Helical" evidence="8">
    <location>
        <begin position="659"/>
        <end position="677"/>
    </location>
</feature>
<dbReference type="PANTHER" id="PTHR42682">
    <property type="entry name" value="HYDROGENASE-4 COMPONENT F"/>
    <property type="match status" value="1"/>
</dbReference>
<keyword evidence="11" id="KW-1185">Reference proteome</keyword>
<feature type="transmembrane region" description="Helical" evidence="8">
    <location>
        <begin position="322"/>
        <end position="347"/>
    </location>
</feature>
<feature type="transmembrane region" description="Helical" evidence="8">
    <location>
        <begin position="353"/>
        <end position="371"/>
    </location>
</feature>
<dbReference type="Pfam" id="PF00361">
    <property type="entry name" value="Proton_antipo_M"/>
    <property type="match status" value="1"/>
</dbReference>
<feature type="transmembrane region" description="Helical" evidence="8">
    <location>
        <begin position="247"/>
        <end position="269"/>
    </location>
</feature>
<feature type="domain" description="NADH:quinone oxidoreductase/Mrp antiporter transmembrane" evidence="9">
    <location>
        <begin position="142"/>
        <end position="425"/>
    </location>
</feature>
<evidence type="ECO:0000256" key="7">
    <source>
        <dbReference type="RuleBase" id="RU000320"/>
    </source>
</evidence>
<evidence type="ECO:0000256" key="8">
    <source>
        <dbReference type="SAM" id="Phobius"/>
    </source>
</evidence>
<feature type="transmembrane region" description="Helical" evidence="8">
    <location>
        <begin position="281"/>
        <end position="301"/>
    </location>
</feature>
<feature type="transmembrane region" description="Helical" evidence="8">
    <location>
        <begin position="142"/>
        <end position="161"/>
    </location>
</feature>
<protein>
    <submittedName>
        <fullName evidence="10">Hydrogenase-4 component B</fullName>
    </submittedName>
</protein>
<dbReference type="AlphaFoldDB" id="A0A1H6ZSG9"/>
<feature type="transmembrane region" description="Helical" evidence="8">
    <location>
        <begin position="173"/>
        <end position="195"/>
    </location>
</feature>
<keyword evidence="5" id="KW-0560">Oxidoreductase</keyword>
<keyword evidence="3 7" id="KW-0812">Transmembrane</keyword>
<dbReference type="EMBL" id="FNZK01000010">
    <property type="protein sequence ID" value="SEJ55124.1"/>
    <property type="molecule type" value="Genomic_DNA"/>
</dbReference>
<feature type="transmembrane region" description="Helical" evidence="8">
    <location>
        <begin position="81"/>
        <end position="105"/>
    </location>
</feature>
<dbReference type="InterPro" id="IPR003918">
    <property type="entry name" value="NADH_UbQ_OxRdtase"/>
</dbReference>